<feature type="binding site" evidence="8">
    <location>
        <begin position="328"/>
        <end position="335"/>
    </location>
    <ligand>
        <name>ATP</name>
        <dbReference type="ChEBI" id="CHEBI:30616"/>
    </ligand>
</feature>
<evidence type="ECO:0000256" key="2">
    <source>
        <dbReference type="ARBA" id="ARBA00022490"/>
    </source>
</evidence>
<dbReference type="GO" id="GO:0005737">
    <property type="term" value="C:cytoplasm"/>
    <property type="evidence" value="ECO:0007669"/>
    <property type="project" value="UniProtKB-UniRule"/>
</dbReference>
<dbReference type="PANTHER" id="PTHR23074:SF19">
    <property type="entry name" value="KATANIN P60 ATPASE-CONTAINING SUBUNIT A1"/>
    <property type="match status" value="1"/>
</dbReference>
<dbReference type="PANTHER" id="PTHR23074">
    <property type="entry name" value="AAA DOMAIN-CONTAINING"/>
    <property type="match status" value="1"/>
</dbReference>
<dbReference type="SMART" id="SM00382">
    <property type="entry name" value="AAA"/>
    <property type="match status" value="1"/>
</dbReference>
<comment type="function">
    <text evidence="8">Severs microtubules in an ATP-dependent manner. Microtubule severing may promote rapid reorganization of cellular microtubule arrays.</text>
</comment>
<evidence type="ECO:0000256" key="1">
    <source>
        <dbReference type="ARBA" id="ARBA00004245"/>
    </source>
</evidence>
<accession>A0A9W7FC76</accession>
<dbReference type="InterPro" id="IPR015415">
    <property type="entry name" value="Spast_Vps4_C"/>
</dbReference>
<comment type="caution">
    <text evidence="11">The sequence shown here is derived from an EMBL/GenBank/DDBJ whole genome shotgun (WGS) entry which is preliminary data.</text>
</comment>
<dbReference type="AlphaFoldDB" id="A0A9W7FC76"/>
<feature type="compositionally biased region" description="Polar residues" evidence="9">
    <location>
        <begin position="113"/>
        <end position="125"/>
    </location>
</feature>
<dbReference type="Pfam" id="PF09336">
    <property type="entry name" value="Vps4_C"/>
    <property type="match status" value="1"/>
</dbReference>
<feature type="compositionally biased region" description="Basic and acidic residues" evidence="9">
    <location>
        <begin position="200"/>
        <end position="213"/>
    </location>
</feature>
<dbReference type="EMBL" id="BRXW01000138">
    <property type="protein sequence ID" value="GMI09489.1"/>
    <property type="molecule type" value="Genomic_DNA"/>
</dbReference>
<evidence type="ECO:0000259" key="10">
    <source>
        <dbReference type="SMART" id="SM00382"/>
    </source>
</evidence>
<evidence type="ECO:0000256" key="9">
    <source>
        <dbReference type="SAM" id="MobiDB-lite"/>
    </source>
</evidence>
<feature type="domain" description="AAA+ ATPase" evidence="10">
    <location>
        <begin position="320"/>
        <end position="472"/>
    </location>
</feature>
<dbReference type="OrthoDB" id="5334845at2759"/>
<dbReference type="InterPro" id="IPR003960">
    <property type="entry name" value="ATPase_AAA_CS"/>
</dbReference>
<dbReference type="Gene3D" id="1.10.8.60">
    <property type="match status" value="1"/>
</dbReference>
<keyword evidence="3 8" id="KW-0493">Microtubule</keyword>
<evidence type="ECO:0000256" key="4">
    <source>
        <dbReference type="ARBA" id="ARBA00022741"/>
    </source>
</evidence>
<proteinExistence type="inferred from homology"/>
<dbReference type="GO" id="GO:0008017">
    <property type="term" value="F:microtubule binding"/>
    <property type="evidence" value="ECO:0007669"/>
    <property type="project" value="UniProtKB-UniRule"/>
</dbReference>
<feature type="compositionally biased region" description="Polar residues" evidence="9">
    <location>
        <begin position="164"/>
        <end position="191"/>
    </location>
</feature>
<dbReference type="InterPro" id="IPR003593">
    <property type="entry name" value="AAA+_ATPase"/>
</dbReference>
<dbReference type="InterPro" id="IPR027417">
    <property type="entry name" value="P-loop_NTPase"/>
</dbReference>
<dbReference type="GO" id="GO:0008568">
    <property type="term" value="F:microtubule severing ATPase activity"/>
    <property type="evidence" value="ECO:0007669"/>
    <property type="project" value="UniProtKB-EC"/>
</dbReference>
<keyword evidence="12" id="KW-1185">Reference proteome</keyword>
<dbReference type="HAMAP" id="MF_03023">
    <property type="entry name" value="Katanin_p60_A1"/>
    <property type="match status" value="1"/>
</dbReference>
<keyword evidence="5 8" id="KW-0067">ATP-binding</keyword>
<gene>
    <name evidence="8" type="primary">KATNA1</name>
    <name evidence="11" type="ORF">TrLO_g1277</name>
</gene>
<dbReference type="InterPro" id="IPR041569">
    <property type="entry name" value="AAA_lid_3"/>
</dbReference>
<dbReference type="Pfam" id="PF00004">
    <property type="entry name" value="AAA"/>
    <property type="match status" value="1"/>
</dbReference>
<sequence>MPPPPAFPTTTDLTYILPLVSQFRSLAKKTKYSESLKILQASVLAPLDNSISQWTDAVDGMNESEKKSKEGGAVKGRIKKWKKVIKELKEEEKMIVELLEMGKGESKDEESKSPITSHILPSSNFGRAAIPPIGQAKAISDDPDVWAPPTAPPPNHRLPAWANRGNNVSEQNNNRLARPQQAVQNRNTPHSRNPVAARRNSRERLGIDSRDKGSNNNNNNQRGRNINNNRNQPRSSSKNRNRAPTPPSKQDKKHMYSQKAKDEGWADVELIEGVERDMVETGVNVSWDDIADLNTPKQLLQEAVVLPLWMPDYFKGIRRPWKGVLMFGPPGTGKTMLAKAVATECQTTFFNVSASTLSSKYRGESEKLVRILFEMARFHGPSTIFFDEIDSIAGSRGGGNEHEASRRVKTELMVQMDGVAVGEEKSEEEKQQQAVGPNSNTVIVLAATNTPWDLDEALRRRLEKRVYIPLPSAIGRKELFKINMKGCEVSDDVDTDVLADMTDGYSGADIANVARDAAMMSVRRLMDAARKLGLAGPDMQKYLAENKEEMGGAVTQDDFCESLKKVGKSVGESDLERYAKWFEDFGSA</sequence>
<keyword evidence="2 8" id="KW-0963">Cytoplasm</keyword>
<keyword evidence="7 8" id="KW-0413">Isomerase</keyword>
<comment type="catalytic activity">
    <reaction evidence="8">
        <text>n ATP + n H2O + a microtubule = n ADP + n phosphate + (n+1) alpha/beta tubulin heterodimers.</text>
        <dbReference type="EC" id="5.6.1.1"/>
    </reaction>
</comment>
<comment type="subcellular location">
    <subcellularLocation>
        <location evidence="1 8">Cytoplasm</location>
        <location evidence="1 8">Cytoskeleton</location>
    </subcellularLocation>
</comment>
<dbReference type="InterPro" id="IPR050304">
    <property type="entry name" value="MT-severing_AAA_ATPase"/>
</dbReference>
<dbReference type="Gene3D" id="3.40.50.300">
    <property type="entry name" value="P-loop containing nucleotide triphosphate hydrolases"/>
    <property type="match status" value="1"/>
</dbReference>
<evidence type="ECO:0000256" key="7">
    <source>
        <dbReference type="ARBA" id="ARBA00023235"/>
    </source>
</evidence>
<comment type="similarity">
    <text evidence="8">Belongs to the AAA ATPase family. Katanin p60 subunit A1 subfamily.</text>
</comment>
<feature type="compositionally biased region" description="Low complexity" evidence="9">
    <location>
        <begin position="214"/>
        <end position="238"/>
    </location>
</feature>
<dbReference type="InterPro" id="IPR028596">
    <property type="entry name" value="KATNA1"/>
</dbReference>
<evidence type="ECO:0000256" key="5">
    <source>
        <dbReference type="ARBA" id="ARBA00022840"/>
    </source>
</evidence>
<dbReference type="GO" id="GO:0016887">
    <property type="term" value="F:ATP hydrolysis activity"/>
    <property type="evidence" value="ECO:0007669"/>
    <property type="project" value="InterPro"/>
</dbReference>
<dbReference type="SUPFAM" id="SSF52540">
    <property type="entry name" value="P-loop containing nucleoside triphosphate hydrolases"/>
    <property type="match status" value="1"/>
</dbReference>
<dbReference type="Proteomes" id="UP001165122">
    <property type="component" value="Unassembled WGS sequence"/>
</dbReference>
<evidence type="ECO:0000256" key="6">
    <source>
        <dbReference type="ARBA" id="ARBA00023212"/>
    </source>
</evidence>
<dbReference type="PROSITE" id="PS00674">
    <property type="entry name" value="AAA"/>
    <property type="match status" value="1"/>
</dbReference>
<dbReference type="FunFam" id="3.40.50.300:FF:000159">
    <property type="entry name" value="Katanin p60 ATPase-containing subunit A1"/>
    <property type="match status" value="1"/>
</dbReference>
<organism evidence="11 12">
    <name type="scientific">Triparma laevis f. longispina</name>
    <dbReference type="NCBI Taxonomy" id="1714387"/>
    <lineage>
        <taxon>Eukaryota</taxon>
        <taxon>Sar</taxon>
        <taxon>Stramenopiles</taxon>
        <taxon>Ochrophyta</taxon>
        <taxon>Bolidophyceae</taxon>
        <taxon>Parmales</taxon>
        <taxon>Triparmaceae</taxon>
        <taxon>Triparma</taxon>
    </lineage>
</organism>
<name>A0A9W7FC76_9STRA</name>
<reference evidence="12" key="1">
    <citation type="journal article" date="2023" name="Commun. Biol.">
        <title>Genome analysis of Parmales, the sister group of diatoms, reveals the evolutionary specialization of diatoms from phago-mixotrophs to photoautotrophs.</title>
        <authorList>
            <person name="Ban H."/>
            <person name="Sato S."/>
            <person name="Yoshikawa S."/>
            <person name="Yamada K."/>
            <person name="Nakamura Y."/>
            <person name="Ichinomiya M."/>
            <person name="Sato N."/>
            <person name="Blanc-Mathieu R."/>
            <person name="Endo H."/>
            <person name="Kuwata A."/>
            <person name="Ogata H."/>
        </authorList>
    </citation>
    <scope>NUCLEOTIDE SEQUENCE [LARGE SCALE GENOMIC DNA]</scope>
    <source>
        <strain evidence="12">NIES 3700</strain>
    </source>
</reference>
<keyword evidence="6 8" id="KW-0206">Cytoskeleton</keyword>
<evidence type="ECO:0000256" key="8">
    <source>
        <dbReference type="HAMAP-Rule" id="MF_03023"/>
    </source>
</evidence>
<feature type="compositionally biased region" description="Basic and acidic residues" evidence="9">
    <location>
        <begin position="249"/>
        <end position="262"/>
    </location>
</feature>
<protein>
    <recommendedName>
        <fullName evidence="8">Katanin p60 ATPase-containing subunit A1</fullName>
        <shortName evidence="8">Katanin p60 subunit A1</shortName>
        <ecNumber evidence="8">5.6.1.1</ecNumber>
    </recommendedName>
    <alternativeName>
        <fullName evidence="8">p60 katanin</fullName>
    </alternativeName>
</protein>
<dbReference type="GO" id="GO:0005874">
    <property type="term" value="C:microtubule"/>
    <property type="evidence" value="ECO:0007669"/>
    <property type="project" value="UniProtKB-KW"/>
</dbReference>
<dbReference type="GO" id="GO:0005524">
    <property type="term" value="F:ATP binding"/>
    <property type="evidence" value="ECO:0007669"/>
    <property type="project" value="UniProtKB-KW"/>
</dbReference>
<dbReference type="GO" id="GO:0051013">
    <property type="term" value="P:microtubule severing"/>
    <property type="evidence" value="ECO:0007669"/>
    <property type="project" value="UniProtKB-UniRule"/>
</dbReference>
<evidence type="ECO:0000256" key="3">
    <source>
        <dbReference type="ARBA" id="ARBA00022701"/>
    </source>
</evidence>
<evidence type="ECO:0000313" key="11">
    <source>
        <dbReference type="EMBL" id="GMI09489.1"/>
    </source>
</evidence>
<dbReference type="InterPro" id="IPR003959">
    <property type="entry name" value="ATPase_AAA_core"/>
</dbReference>
<keyword evidence="4 8" id="KW-0547">Nucleotide-binding</keyword>
<dbReference type="EC" id="5.6.1.1" evidence="8"/>
<dbReference type="Pfam" id="PF17862">
    <property type="entry name" value="AAA_lid_3"/>
    <property type="match status" value="1"/>
</dbReference>
<evidence type="ECO:0000313" key="12">
    <source>
        <dbReference type="Proteomes" id="UP001165122"/>
    </source>
</evidence>
<feature type="region of interest" description="Disordered" evidence="9">
    <location>
        <begin position="104"/>
        <end position="262"/>
    </location>
</feature>